<protein>
    <recommendedName>
        <fullName evidence="4">Helix-turn-helix domain of resolvase</fullName>
    </recommendedName>
</protein>
<feature type="compositionally biased region" description="Basic and acidic residues" evidence="1">
    <location>
        <begin position="42"/>
        <end position="56"/>
    </location>
</feature>
<keyword evidence="3" id="KW-1185">Reference proteome</keyword>
<evidence type="ECO:0008006" key="4">
    <source>
        <dbReference type="Google" id="ProtNLM"/>
    </source>
</evidence>
<proteinExistence type="predicted"/>
<name>A0A1H0HHN0_9ACTN</name>
<gene>
    <name evidence="2" type="ORF">SAMN04515671_0077</name>
</gene>
<evidence type="ECO:0000256" key="1">
    <source>
        <dbReference type="SAM" id="MobiDB-lite"/>
    </source>
</evidence>
<sequence>MSGGMSIRAMATVLGVSPTTVQKYRAFDSTNSDASINVGTSRGRDGRLRPDRRFDTTHRDSIIKDLRAGGLSVRQVAEAVGCSVGTVHRVMSLPSDVSASTSL</sequence>
<dbReference type="STRING" id="1090615.SAMN04515671_0077"/>
<accession>A0A1H0HHN0</accession>
<reference evidence="2 3" key="1">
    <citation type="submission" date="2016-10" db="EMBL/GenBank/DDBJ databases">
        <authorList>
            <person name="de Groot N.N."/>
        </authorList>
    </citation>
    <scope>NUCLEOTIDE SEQUENCE [LARGE SCALE GENOMIC DNA]</scope>
    <source>
        <strain evidence="3">P4-7,KCTC 19426,CECT 7604</strain>
    </source>
</reference>
<evidence type="ECO:0000313" key="3">
    <source>
        <dbReference type="Proteomes" id="UP000198741"/>
    </source>
</evidence>
<dbReference type="EMBL" id="LT629710">
    <property type="protein sequence ID" value="SDO18668.1"/>
    <property type="molecule type" value="Genomic_DNA"/>
</dbReference>
<evidence type="ECO:0000313" key="2">
    <source>
        <dbReference type="EMBL" id="SDO18668.1"/>
    </source>
</evidence>
<feature type="region of interest" description="Disordered" evidence="1">
    <location>
        <begin position="32"/>
        <end position="56"/>
    </location>
</feature>
<dbReference type="AlphaFoldDB" id="A0A1H0HHN0"/>
<dbReference type="Proteomes" id="UP000198741">
    <property type="component" value="Chromosome I"/>
</dbReference>
<organism evidence="2 3">
    <name type="scientific">Nakamurella panacisegetis</name>
    <dbReference type="NCBI Taxonomy" id="1090615"/>
    <lineage>
        <taxon>Bacteria</taxon>
        <taxon>Bacillati</taxon>
        <taxon>Actinomycetota</taxon>
        <taxon>Actinomycetes</taxon>
        <taxon>Nakamurellales</taxon>
        <taxon>Nakamurellaceae</taxon>
        <taxon>Nakamurella</taxon>
    </lineage>
</organism>